<dbReference type="EMBL" id="DS985241">
    <property type="protein sequence ID" value="EDV29596.1"/>
    <property type="molecule type" value="Genomic_DNA"/>
</dbReference>
<evidence type="ECO:0000256" key="2">
    <source>
        <dbReference type="ARBA" id="ARBA00006840"/>
    </source>
</evidence>
<organism evidence="7 8">
    <name type="scientific">Trichoplax adhaerens</name>
    <name type="common">Trichoplax reptans</name>
    <dbReference type="NCBI Taxonomy" id="10228"/>
    <lineage>
        <taxon>Eukaryota</taxon>
        <taxon>Metazoa</taxon>
        <taxon>Placozoa</taxon>
        <taxon>Uniplacotomia</taxon>
        <taxon>Trichoplacea</taxon>
        <taxon>Trichoplacidae</taxon>
        <taxon>Trichoplax</taxon>
    </lineage>
</organism>
<feature type="transmembrane region" description="Helical" evidence="6">
    <location>
        <begin position="218"/>
        <end position="241"/>
    </location>
</feature>
<dbReference type="PANTHER" id="PTHR19282:SF527">
    <property type="entry name" value="TETRASPANIN"/>
    <property type="match status" value="1"/>
</dbReference>
<dbReference type="HOGENOM" id="CLU_055524_5_1_1"/>
<evidence type="ECO:0000256" key="6">
    <source>
        <dbReference type="RuleBase" id="RU361218"/>
    </source>
</evidence>
<dbReference type="AlphaFoldDB" id="B3RLW6"/>
<feature type="transmembrane region" description="Helical" evidence="6">
    <location>
        <begin position="7"/>
        <end position="35"/>
    </location>
</feature>
<comment type="subcellular location">
    <subcellularLocation>
        <location evidence="1 6">Membrane</location>
        <topology evidence="1 6">Multi-pass membrane protein</topology>
    </subcellularLocation>
</comment>
<evidence type="ECO:0000313" key="8">
    <source>
        <dbReference type="Proteomes" id="UP000009022"/>
    </source>
</evidence>
<dbReference type="KEGG" id="tad:TRIADDRAFT_63518"/>
<dbReference type="eggNOG" id="KOG3882">
    <property type="taxonomic scope" value="Eukaryota"/>
</dbReference>
<dbReference type="RefSeq" id="XP_002108798.1">
    <property type="nucleotide sequence ID" value="XM_002108762.1"/>
</dbReference>
<evidence type="ECO:0000256" key="5">
    <source>
        <dbReference type="ARBA" id="ARBA00023136"/>
    </source>
</evidence>
<keyword evidence="4 6" id="KW-1133">Transmembrane helix</keyword>
<dbReference type="InterPro" id="IPR000301">
    <property type="entry name" value="Tetraspanin_animals"/>
</dbReference>
<evidence type="ECO:0000256" key="3">
    <source>
        <dbReference type="ARBA" id="ARBA00022692"/>
    </source>
</evidence>
<dbReference type="PIRSF" id="PIRSF002419">
    <property type="entry name" value="Tetraspanin"/>
    <property type="match status" value="1"/>
</dbReference>
<dbReference type="Gene3D" id="1.10.1450.10">
    <property type="entry name" value="Tetraspanin"/>
    <property type="match status" value="1"/>
</dbReference>
<sequence length="247" mass="26195">MADCGDLVRIILIVLNTIFFLCGGAMIGLAIYVLVVSGTTITTALGSSGLILPGVILLMVAGIVTFICSGFGCCGANKRKRWCLTSYLIILFVIIVLEIAGGVYAYVNRDLITTNLTSRLNSDLATYYNTPTTQTAFNTIQSGLSCCAVHNYTEWRGTSWYGNVSAVSTVTYPVPDSCCRSNVSDTASCGYTYSTTNNIYTTGCLAKLQTLASDNASILLGIGIGVGVVQILGFIFGVILCNSIKND</sequence>
<protein>
    <recommendedName>
        <fullName evidence="6">Tetraspanin</fullName>
    </recommendedName>
</protein>
<dbReference type="InterPro" id="IPR008952">
    <property type="entry name" value="Tetraspanin_EC2_sf"/>
</dbReference>
<evidence type="ECO:0000256" key="4">
    <source>
        <dbReference type="ARBA" id="ARBA00022989"/>
    </source>
</evidence>
<dbReference type="InterPro" id="IPR018499">
    <property type="entry name" value="Tetraspanin/Peripherin"/>
</dbReference>
<dbReference type="Proteomes" id="UP000009022">
    <property type="component" value="Unassembled WGS sequence"/>
</dbReference>
<dbReference type="PANTHER" id="PTHR19282">
    <property type="entry name" value="TETRASPANIN"/>
    <property type="match status" value="1"/>
</dbReference>
<reference evidence="7 8" key="1">
    <citation type="journal article" date="2008" name="Nature">
        <title>The Trichoplax genome and the nature of placozoans.</title>
        <authorList>
            <person name="Srivastava M."/>
            <person name="Begovic E."/>
            <person name="Chapman J."/>
            <person name="Putnam N.H."/>
            <person name="Hellsten U."/>
            <person name="Kawashima T."/>
            <person name="Kuo A."/>
            <person name="Mitros T."/>
            <person name="Salamov A."/>
            <person name="Carpenter M.L."/>
            <person name="Signorovitch A.Y."/>
            <person name="Moreno M.A."/>
            <person name="Kamm K."/>
            <person name="Grimwood J."/>
            <person name="Schmutz J."/>
            <person name="Shapiro H."/>
            <person name="Grigoriev I.V."/>
            <person name="Buss L.W."/>
            <person name="Schierwater B."/>
            <person name="Dellaporta S.L."/>
            <person name="Rokhsar D.S."/>
        </authorList>
    </citation>
    <scope>NUCLEOTIDE SEQUENCE [LARGE SCALE GENOMIC DNA]</scope>
    <source>
        <strain evidence="7 8">Grell-BS-1999</strain>
    </source>
</reference>
<feature type="transmembrane region" description="Helical" evidence="6">
    <location>
        <begin position="87"/>
        <end position="107"/>
    </location>
</feature>
<evidence type="ECO:0000256" key="1">
    <source>
        <dbReference type="ARBA" id="ARBA00004141"/>
    </source>
</evidence>
<comment type="similarity">
    <text evidence="2 6">Belongs to the tetraspanin (TM4SF) family.</text>
</comment>
<dbReference type="InParanoid" id="B3RLW6"/>
<keyword evidence="5 6" id="KW-0472">Membrane</keyword>
<dbReference type="GeneID" id="6749275"/>
<accession>B3RLW6</accession>
<dbReference type="FunFam" id="1.10.1450.10:FF:000029">
    <property type="entry name" value="Tetraspanin"/>
    <property type="match status" value="1"/>
</dbReference>
<feature type="transmembrane region" description="Helical" evidence="6">
    <location>
        <begin position="55"/>
        <end position="75"/>
    </location>
</feature>
<dbReference type="PhylomeDB" id="B3RLW6"/>
<keyword evidence="3 6" id="KW-0812">Transmembrane</keyword>
<dbReference type="CTD" id="6749275"/>
<dbReference type="Pfam" id="PF00335">
    <property type="entry name" value="Tetraspanin"/>
    <property type="match status" value="1"/>
</dbReference>
<name>B3RLW6_TRIAD</name>
<proteinExistence type="inferred from homology"/>
<dbReference type="PRINTS" id="PR00259">
    <property type="entry name" value="TMFOUR"/>
</dbReference>
<dbReference type="GO" id="GO:0005886">
    <property type="term" value="C:plasma membrane"/>
    <property type="evidence" value="ECO:0000318"/>
    <property type="project" value="GO_Central"/>
</dbReference>
<keyword evidence="8" id="KW-1185">Reference proteome</keyword>
<dbReference type="OrthoDB" id="10033535at2759"/>
<evidence type="ECO:0000313" key="7">
    <source>
        <dbReference type="EMBL" id="EDV29596.1"/>
    </source>
</evidence>
<gene>
    <name evidence="7" type="ORF">TRIADDRAFT_63518</name>
</gene>
<dbReference type="SUPFAM" id="SSF48652">
    <property type="entry name" value="Tetraspanin"/>
    <property type="match status" value="1"/>
</dbReference>